<evidence type="ECO:0000256" key="1">
    <source>
        <dbReference type="SAM" id="MobiDB-lite"/>
    </source>
</evidence>
<evidence type="ECO:0000313" key="3">
    <source>
        <dbReference type="EMBL" id="TVY11833.1"/>
    </source>
</evidence>
<name>A0A559KI63_9BACL</name>
<dbReference type="CDD" id="cd04186">
    <property type="entry name" value="GT_2_like_c"/>
    <property type="match status" value="1"/>
</dbReference>
<keyword evidence="3" id="KW-0808">Transferase</keyword>
<dbReference type="InterPro" id="IPR001173">
    <property type="entry name" value="Glyco_trans_2-like"/>
</dbReference>
<dbReference type="Gene3D" id="3.90.550.10">
    <property type="entry name" value="Spore Coat Polysaccharide Biosynthesis Protein SpsA, Chain A"/>
    <property type="match status" value="1"/>
</dbReference>
<feature type="domain" description="Glycosyltransferase 2-like" evidence="2">
    <location>
        <begin position="69"/>
        <end position="190"/>
    </location>
</feature>
<evidence type="ECO:0000313" key="4">
    <source>
        <dbReference type="Proteomes" id="UP000317036"/>
    </source>
</evidence>
<dbReference type="RefSeq" id="WP_144842415.1">
    <property type="nucleotide sequence ID" value="NZ_VNJI01000001.1"/>
</dbReference>
<dbReference type="OrthoDB" id="8936324at2"/>
<dbReference type="PANTHER" id="PTHR43179">
    <property type="entry name" value="RHAMNOSYLTRANSFERASE WBBL"/>
    <property type="match status" value="1"/>
</dbReference>
<dbReference type="SUPFAM" id="SSF53756">
    <property type="entry name" value="UDP-Glycosyltransferase/glycogen phosphorylase"/>
    <property type="match status" value="1"/>
</dbReference>
<organism evidence="3 4">
    <name type="scientific">Paenibacillus cremeus</name>
    <dbReference type="NCBI Taxonomy" id="2163881"/>
    <lineage>
        <taxon>Bacteria</taxon>
        <taxon>Bacillati</taxon>
        <taxon>Bacillota</taxon>
        <taxon>Bacilli</taxon>
        <taxon>Bacillales</taxon>
        <taxon>Paenibacillaceae</taxon>
        <taxon>Paenibacillus</taxon>
    </lineage>
</organism>
<gene>
    <name evidence="3" type="ORF">FPZ49_00630</name>
</gene>
<dbReference type="EMBL" id="VNJI01000001">
    <property type="protein sequence ID" value="TVY11833.1"/>
    <property type="molecule type" value="Genomic_DNA"/>
</dbReference>
<evidence type="ECO:0000259" key="2">
    <source>
        <dbReference type="Pfam" id="PF00535"/>
    </source>
</evidence>
<dbReference type="Pfam" id="PF13692">
    <property type="entry name" value="Glyco_trans_1_4"/>
    <property type="match status" value="1"/>
</dbReference>
<dbReference type="Proteomes" id="UP000317036">
    <property type="component" value="Unassembled WGS sequence"/>
</dbReference>
<dbReference type="CDD" id="cd03801">
    <property type="entry name" value="GT4_PimA-like"/>
    <property type="match status" value="1"/>
</dbReference>
<dbReference type="Gene3D" id="3.40.50.2000">
    <property type="entry name" value="Glycogen Phosphorylase B"/>
    <property type="match status" value="1"/>
</dbReference>
<accession>A0A559KI63</accession>
<comment type="caution">
    <text evidence="3">The sequence shown here is derived from an EMBL/GenBank/DDBJ whole genome shotgun (WGS) entry which is preliminary data.</text>
</comment>
<feature type="region of interest" description="Disordered" evidence="1">
    <location>
        <begin position="1"/>
        <end position="34"/>
    </location>
</feature>
<dbReference type="AlphaFoldDB" id="A0A559KI63"/>
<sequence>MLKRSKKRGVTPPKRWAASGKGIQAKRKGLGMGSRKGPFVRKRLLKGPLVRRGRYRRLVLPYAETPLVSIVIPAHNQWRYTYACLKSIQRWTHDIPYEIVIADDVSTDQTRFTPRWTHNIVHVRNRTKHGFVLNCNRAAGRARGKYIFFLNNDTRVTDGWLTNLTHLMEGDPQIGMAGSKFVYPSGKLQEAGGIVFVDGSAWNYGRLDDPEQAPYSYLKEVDYVSGAGILIRADLWREIGGFDRRYRPAYYEDVDLAFEVRRRGFKVVYQPLSKIVHFEGVSQGKTVVSGIKRYQLRNRRKFYRKWADILQRDHFERGNSLFLARDRGKHKKTLLVIDNSMPTFDKDTGSRSLYQYLKLFLAMGLNVKFISASCYHIEPYTTVIQQMGIEVVSVRSNKERLHRWVKENGAHLHYVYLLRPGVGTEYIDVIRQSAPSAKVIYNGVDFHFLRESRRYEFDRNPATLQYAMQLKQEEFALFAKSDVVYTVSEYEREILSHEMPEKRTVVIPTYIYDQQFPIGIERSFEERNTITFVGGFSHLPNVDGALWFATEIFPKIREKLPDTVLNLIGNNPPPEIAGLQSANIHVKGFVPDDVLEHYYASSRVVVVPLRYGAGVKGKIIEAVAHGIPVVTTQVGAEGIVDADGIMRIANTAEEFATKVVELYHYEAIWHSIRERQIGYAQNYLTSHHARLIIEQDIRP</sequence>
<protein>
    <submittedName>
        <fullName evidence="3">Glycosyltransferase</fullName>
    </submittedName>
</protein>
<keyword evidence="4" id="KW-1185">Reference proteome</keyword>
<dbReference type="GO" id="GO:0016740">
    <property type="term" value="F:transferase activity"/>
    <property type="evidence" value="ECO:0007669"/>
    <property type="project" value="UniProtKB-KW"/>
</dbReference>
<dbReference type="Pfam" id="PF00535">
    <property type="entry name" value="Glycos_transf_2"/>
    <property type="match status" value="1"/>
</dbReference>
<dbReference type="InterPro" id="IPR029044">
    <property type="entry name" value="Nucleotide-diphossugar_trans"/>
</dbReference>
<dbReference type="PANTHER" id="PTHR43179:SF7">
    <property type="entry name" value="RHAMNOSYLTRANSFERASE WBBL"/>
    <property type="match status" value="1"/>
</dbReference>
<reference evidence="3 4" key="1">
    <citation type="submission" date="2019-07" db="EMBL/GenBank/DDBJ databases">
        <authorList>
            <person name="Kim J."/>
        </authorList>
    </citation>
    <scope>NUCLEOTIDE SEQUENCE [LARGE SCALE GENOMIC DNA]</scope>
    <source>
        <strain evidence="3 4">JC52</strain>
    </source>
</reference>
<dbReference type="SUPFAM" id="SSF53448">
    <property type="entry name" value="Nucleotide-diphospho-sugar transferases"/>
    <property type="match status" value="1"/>
</dbReference>
<proteinExistence type="predicted"/>